<gene>
    <name evidence="2" type="ORF">FALBO_10313</name>
</gene>
<feature type="region of interest" description="Disordered" evidence="1">
    <location>
        <begin position="1"/>
        <end position="167"/>
    </location>
</feature>
<evidence type="ECO:0000313" key="3">
    <source>
        <dbReference type="Proteomes" id="UP000554235"/>
    </source>
</evidence>
<feature type="compositionally biased region" description="Acidic residues" evidence="1">
    <location>
        <begin position="95"/>
        <end position="115"/>
    </location>
</feature>
<sequence>MASPRQAHTTPPATSSRTRPQAPSNNIKASQKGKKRTEPVASLAPRKPDEIEEPESVLPAPKRTPKRIESSDEEDQDGTDDDDDDDVESVYLSDNGDEEDTTSEEESSDDSDDSVESIPARQLTRRSTGRAVKDADASSSPYTITQTRSETTHWITTQHPQGNNGAITRGTRRVQQQTTMHGQNVNPQQQRRSSGNSLRFNMSVNVDMSFSGLVTGRNLSFAGGQLSYAWNRRNTQGG</sequence>
<evidence type="ECO:0000256" key="1">
    <source>
        <dbReference type="SAM" id="MobiDB-lite"/>
    </source>
</evidence>
<comment type="caution">
    <text evidence="2">The sequence shown here is derived from an EMBL/GenBank/DDBJ whole genome shotgun (WGS) entry which is preliminary data.</text>
</comment>
<keyword evidence="3" id="KW-1185">Reference proteome</keyword>
<dbReference type="EMBL" id="JAADYS010001466">
    <property type="protein sequence ID" value="KAF4462875.1"/>
    <property type="molecule type" value="Genomic_DNA"/>
</dbReference>
<accession>A0A8H4L799</accession>
<name>A0A8H4L799_9HYPO</name>
<dbReference type="Proteomes" id="UP000554235">
    <property type="component" value="Unassembled WGS sequence"/>
</dbReference>
<reference evidence="2 3" key="1">
    <citation type="submission" date="2020-01" db="EMBL/GenBank/DDBJ databases">
        <title>Identification and distribution of gene clusters putatively required for synthesis of sphingolipid metabolism inhibitors in phylogenetically diverse species of the filamentous fungus Fusarium.</title>
        <authorList>
            <person name="Kim H.-S."/>
            <person name="Busman M."/>
            <person name="Brown D.W."/>
            <person name="Divon H."/>
            <person name="Uhlig S."/>
            <person name="Proctor R.H."/>
        </authorList>
    </citation>
    <scope>NUCLEOTIDE SEQUENCE [LARGE SCALE GENOMIC DNA]</scope>
    <source>
        <strain evidence="2 3">NRRL 20459</strain>
    </source>
</reference>
<feature type="compositionally biased region" description="Polar residues" evidence="1">
    <location>
        <begin position="137"/>
        <end position="166"/>
    </location>
</feature>
<proteinExistence type="predicted"/>
<dbReference type="OrthoDB" id="5104722at2759"/>
<organism evidence="2 3">
    <name type="scientific">Fusarium albosuccineum</name>
    <dbReference type="NCBI Taxonomy" id="1237068"/>
    <lineage>
        <taxon>Eukaryota</taxon>
        <taxon>Fungi</taxon>
        <taxon>Dikarya</taxon>
        <taxon>Ascomycota</taxon>
        <taxon>Pezizomycotina</taxon>
        <taxon>Sordariomycetes</taxon>
        <taxon>Hypocreomycetidae</taxon>
        <taxon>Hypocreales</taxon>
        <taxon>Nectriaceae</taxon>
        <taxon>Fusarium</taxon>
        <taxon>Fusarium decemcellulare species complex</taxon>
    </lineage>
</organism>
<feature type="compositionally biased region" description="Acidic residues" evidence="1">
    <location>
        <begin position="71"/>
        <end position="88"/>
    </location>
</feature>
<evidence type="ECO:0000313" key="2">
    <source>
        <dbReference type="EMBL" id="KAF4462875.1"/>
    </source>
</evidence>
<feature type="compositionally biased region" description="Low complexity" evidence="1">
    <location>
        <begin position="9"/>
        <end position="20"/>
    </location>
</feature>
<protein>
    <submittedName>
        <fullName evidence="2">Uncharacterized protein</fullName>
    </submittedName>
</protein>
<dbReference type="AlphaFoldDB" id="A0A8H4L799"/>